<reference evidence="5" key="1">
    <citation type="submission" date="2022-06" db="EMBL/GenBank/DDBJ databases">
        <title>Vallitalea longa sp. nov., an anaerobic bacterium isolated from marine sediment.</title>
        <authorList>
            <person name="Hirano S."/>
            <person name="Terahara T."/>
            <person name="Mori K."/>
            <person name="Hamada M."/>
            <person name="Matsumoto R."/>
            <person name="Kobayashi T."/>
        </authorList>
    </citation>
    <scope>NUCLEOTIDE SEQUENCE</scope>
    <source>
        <strain evidence="5">SH18-1</strain>
    </source>
</reference>
<dbReference type="GO" id="GO:0003677">
    <property type="term" value="F:DNA binding"/>
    <property type="evidence" value="ECO:0007669"/>
    <property type="project" value="UniProtKB-KW"/>
</dbReference>
<evidence type="ECO:0000313" key="5">
    <source>
        <dbReference type="EMBL" id="GKX31799.1"/>
    </source>
</evidence>
<organism evidence="5 6">
    <name type="scientific">Vallitalea longa</name>
    <dbReference type="NCBI Taxonomy" id="2936439"/>
    <lineage>
        <taxon>Bacteria</taxon>
        <taxon>Bacillati</taxon>
        <taxon>Bacillota</taxon>
        <taxon>Clostridia</taxon>
        <taxon>Lachnospirales</taxon>
        <taxon>Vallitaleaceae</taxon>
        <taxon>Vallitalea</taxon>
    </lineage>
</organism>
<keyword evidence="6" id="KW-1185">Reference proteome</keyword>
<dbReference type="InterPro" id="IPR051011">
    <property type="entry name" value="Metal_resp_trans_reg"/>
</dbReference>
<dbReference type="RefSeq" id="WP_281819100.1">
    <property type="nucleotide sequence ID" value="NZ_BRLB01000021.1"/>
</dbReference>
<name>A0A9W5YEW8_9FIRM</name>
<dbReference type="SUPFAM" id="SSF46785">
    <property type="entry name" value="Winged helix' DNA-binding domain"/>
    <property type="match status" value="1"/>
</dbReference>
<dbReference type="Gene3D" id="1.10.10.10">
    <property type="entry name" value="Winged helix-like DNA-binding domain superfamily/Winged helix DNA-binding domain"/>
    <property type="match status" value="1"/>
</dbReference>
<evidence type="ECO:0000313" key="6">
    <source>
        <dbReference type="Proteomes" id="UP001144256"/>
    </source>
</evidence>
<sequence length="346" mass="41608">MHLSYFDADNKIDVHFLYSPYHELIGSLHVLAKYDHHMPREQWAINMIKKLSPEIKEKILLYKDITHQYLGLLNFLDNKDLWDISISECLYELEKVNIIDFFYLTFNGVINRQSIINAIKSNYYSDTMPSDYVECMKKPYDFREQILSFIREYYYNYFAMELSFSEPVLIRKLKKEYYRCKEISIYDYIKMLHPRIEVTDDRINFHKYRTFEVYKKDLQEAVFKIDSFINPHLLINIEAKKYIELIIPTYITSYDSDKLPADTLSVFKAIADETRMKIIRNLYREPMSTQKLADKLNLTEACISKHLKILFNASIVTKVRDGNYMNYHLDQMIIDSLVMYMYEYLN</sequence>
<dbReference type="GO" id="GO:0003700">
    <property type="term" value="F:DNA-binding transcription factor activity"/>
    <property type="evidence" value="ECO:0007669"/>
    <property type="project" value="InterPro"/>
</dbReference>
<dbReference type="InterPro" id="IPR036390">
    <property type="entry name" value="WH_DNA-bd_sf"/>
</dbReference>
<dbReference type="PANTHER" id="PTHR43132:SF6">
    <property type="entry name" value="HTH-TYPE TRANSCRIPTIONAL REPRESSOR CZRA"/>
    <property type="match status" value="1"/>
</dbReference>
<dbReference type="PANTHER" id="PTHR43132">
    <property type="entry name" value="ARSENICAL RESISTANCE OPERON REPRESSOR ARSR-RELATED"/>
    <property type="match status" value="1"/>
</dbReference>
<dbReference type="PRINTS" id="PR00778">
    <property type="entry name" value="HTHARSR"/>
</dbReference>
<evidence type="ECO:0000256" key="1">
    <source>
        <dbReference type="ARBA" id="ARBA00023015"/>
    </source>
</evidence>
<dbReference type="NCBIfam" id="NF033788">
    <property type="entry name" value="HTH_metalloreg"/>
    <property type="match status" value="1"/>
</dbReference>
<accession>A0A9W5YEW8</accession>
<keyword evidence="2" id="KW-0238">DNA-binding</keyword>
<gene>
    <name evidence="5" type="ORF">SH1V18_42790</name>
</gene>
<evidence type="ECO:0000259" key="4">
    <source>
        <dbReference type="PROSITE" id="PS50987"/>
    </source>
</evidence>
<keyword evidence="1" id="KW-0805">Transcription regulation</keyword>
<evidence type="ECO:0000256" key="2">
    <source>
        <dbReference type="ARBA" id="ARBA00023125"/>
    </source>
</evidence>
<comment type="caution">
    <text evidence="5">The sequence shown here is derived from an EMBL/GenBank/DDBJ whole genome shotgun (WGS) entry which is preliminary data.</text>
</comment>
<dbReference type="InterPro" id="IPR011991">
    <property type="entry name" value="ArsR-like_HTH"/>
</dbReference>
<keyword evidence="3" id="KW-0804">Transcription</keyword>
<dbReference type="InterPro" id="IPR036388">
    <property type="entry name" value="WH-like_DNA-bd_sf"/>
</dbReference>
<dbReference type="PROSITE" id="PS50987">
    <property type="entry name" value="HTH_ARSR_2"/>
    <property type="match status" value="1"/>
</dbReference>
<proteinExistence type="predicted"/>
<dbReference type="AlphaFoldDB" id="A0A9W5YEW8"/>
<protein>
    <submittedName>
        <fullName evidence="5">Transcriptional regulator</fullName>
    </submittedName>
</protein>
<evidence type="ECO:0000256" key="3">
    <source>
        <dbReference type="ARBA" id="ARBA00023163"/>
    </source>
</evidence>
<dbReference type="EMBL" id="BRLB01000021">
    <property type="protein sequence ID" value="GKX31799.1"/>
    <property type="molecule type" value="Genomic_DNA"/>
</dbReference>
<dbReference type="InterPro" id="IPR001845">
    <property type="entry name" value="HTH_ArsR_DNA-bd_dom"/>
</dbReference>
<dbReference type="Pfam" id="PF12840">
    <property type="entry name" value="HTH_20"/>
    <property type="match status" value="1"/>
</dbReference>
<feature type="domain" description="HTH arsR-type" evidence="4">
    <location>
        <begin position="255"/>
        <end position="346"/>
    </location>
</feature>
<dbReference type="Proteomes" id="UP001144256">
    <property type="component" value="Unassembled WGS sequence"/>
</dbReference>
<dbReference type="CDD" id="cd00090">
    <property type="entry name" value="HTH_ARSR"/>
    <property type="match status" value="1"/>
</dbReference>
<dbReference type="SMART" id="SM00418">
    <property type="entry name" value="HTH_ARSR"/>
    <property type="match status" value="1"/>
</dbReference>